<evidence type="ECO:0000313" key="2">
    <source>
        <dbReference type="EMBL" id="KAK2147703.1"/>
    </source>
</evidence>
<reference evidence="2" key="1">
    <citation type="journal article" date="2023" name="Mol. Biol. Evol.">
        <title>Third-Generation Sequencing Reveals the Adaptive Role of the Epigenome in Three Deep-Sea Polychaetes.</title>
        <authorList>
            <person name="Perez M."/>
            <person name="Aroh O."/>
            <person name="Sun Y."/>
            <person name="Lan Y."/>
            <person name="Juniper S.K."/>
            <person name="Young C.R."/>
            <person name="Angers B."/>
            <person name="Qian P.Y."/>
        </authorList>
    </citation>
    <scope>NUCLEOTIDE SEQUENCE</scope>
    <source>
        <strain evidence="2">P08H-3</strain>
    </source>
</reference>
<proteinExistence type="predicted"/>
<sequence length="155" mass="17717">MENDTERVQSAPEDDDPERLTSKSNTTTADSTRSYGLLKNRLDVNEAGHDPEEEIISDTQPEITDNPDSNGEDTREENGVLLPEQSNITDDVKTSELECLDDVELPDELIRQLSGVDKIELMSPRSRSLDQENQFELWRRLADVSRRQEEAISWR</sequence>
<comment type="caution">
    <text evidence="2">The sequence shown here is derived from an EMBL/GenBank/DDBJ whole genome shotgun (WGS) entry which is preliminary data.</text>
</comment>
<feature type="region of interest" description="Disordered" evidence="1">
    <location>
        <begin position="1"/>
        <end position="92"/>
    </location>
</feature>
<evidence type="ECO:0000256" key="1">
    <source>
        <dbReference type="SAM" id="MobiDB-lite"/>
    </source>
</evidence>
<gene>
    <name evidence="2" type="ORF">LSH36_540g01071</name>
</gene>
<keyword evidence="3" id="KW-1185">Reference proteome</keyword>
<dbReference type="AlphaFoldDB" id="A0AAD9J7S6"/>
<feature type="compositionally biased region" description="Basic and acidic residues" evidence="1">
    <location>
        <begin position="40"/>
        <end position="50"/>
    </location>
</feature>
<feature type="compositionally biased region" description="Polar residues" evidence="1">
    <location>
        <begin position="57"/>
        <end position="69"/>
    </location>
</feature>
<evidence type="ECO:0000313" key="3">
    <source>
        <dbReference type="Proteomes" id="UP001208570"/>
    </source>
</evidence>
<name>A0AAD9J7S6_9ANNE</name>
<protein>
    <submittedName>
        <fullName evidence="2">Uncharacterized protein</fullName>
    </submittedName>
</protein>
<accession>A0AAD9J7S6</accession>
<dbReference type="EMBL" id="JAODUP010000540">
    <property type="protein sequence ID" value="KAK2147703.1"/>
    <property type="molecule type" value="Genomic_DNA"/>
</dbReference>
<organism evidence="2 3">
    <name type="scientific">Paralvinella palmiformis</name>
    <dbReference type="NCBI Taxonomy" id="53620"/>
    <lineage>
        <taxon>Eukaryota</taxon>
        <taxon>Metazoa</taxon>
        <taxon>Spiralia</taxon>
        <taxon>Lophotrochozoa</taxon>
        <taxon>Annelida</taxon>
        <taxon>Polychaeta</taxon>
        <taxon>Sedentaria</taxon>
        <taxon>Canalipalpata</taxon>
        <taxon>Terebellida</taxon>
        <taxon>Terebelliformia</taxon>
        <taxon>Alvinellidae</taxon>
        <taxon>Paralvinella</taxon>
    </lineage>
</organism>
<dbReference type="Proteomes" id="UP001208570">
    <property type="component" value="Unassembled WGS sequence"/>
</dbReference>
<feature type="compositionally biased region" description="Polar residues" evidence="1">
    <location>
        <begin position="22"/>
        <end position="34"/>
    </location>
</feature>